<sequence>MTSSEEVGVDTIHVRLLDEPVSVWRPVKAKALGNGRFVILPQEVPDYEKWEFAPGETVAVEAHVSAAGDYFRAVSAY</sequence>
<comment type="caution">
    <text evidence="1">The sequence shown here is derived from an EMBL/GenBank/DDBJ whole genome shotgun (WGS) entry which is preliminary data.</text>
</comment>
<reference evidence="1 2" key="1">
    <citation type="submission" date="2023-07" db="EMBL/GenBank/DDBJ databases">
        <title>Genomic Encyclopedia of Type Strains, Phase IV (KMG-IV): sequencing the most valuable type-strain genomes for metagenomic binning, comparative biology and taxonomic classification.</title>
        <authorList>
            <person name="Goeker M."/>
        </authorList>
    </citation>
    <scope>NUCLEOTIDE SEQUENCE [LARGE SCALE GENOMIC DNA]</scope>
    <source>
        <strain evidence="1 2">DSM 1111</strain>
    </source>
</reference>
<evidence type="ECO:0000313" key="1">
    <source>
        <dbReference type="EMBL" id="MDQ0419271.1"/>
    </source>
</evidence>
<name>A0ABU0G3E1_9HYPH</name>
<accession>A0ABU0G3E1</accession>
<protein>
    <submittedName>
        <fullName evidence="1">Uncharacterized protein</fullName>
    </submittedName>
</protein>
<organism evidence="1 2">
    <name type="scientific">Peteryoungia aggregata LMG 23059</name>
    <dbReference type="NCBI Taxonomy" id="1368425"/>
    <lineage>
        <taxon>Bacteria</taxon>
        <taxon>Pseudomonadati</taxon>
        <taxon>Pseudomonadota</taxon>
        <taxon>Alphaproteobacteria</taxon>
        <taxon>Hyphomicrobiales</taxon>
        <taxon>Rhizobiaceae</taxon>
        <taxon>Peteryoungia</taxon>
    </lineage>
</organism>
<dbReference type="Proteomes" id="UP001238496">
    <property type="component" value="Unassembled WGS sequence"/>
</dbReference>
<evidence type="ECO:0000313" key="2">
    <source>
        <dbReference type="Proteomes" id="UP001238496"/>
    </source>
</evidence>
<keyword evidence="2" id="KW-1185">Reference proteome</keyword>
<dbReference type="EMBL" id="JAUSUW010000001">
    <property type="protein sequence ID" value="MDQ0419271.1"/>
    <property type="molecule type" value="Genomic_DNA"/>
</dbReference>
<gene>
    <name evidence="1" type="ORF">J2045_000281</name>
</gene>
<proteinExistence type="predicted"/>